<keyword evidence="2" id="KW-0812">Transmembrane</keyword>
<dbReference type="OrthoDB" id="9790252at2"/>
<dbReference type="RefSeq" id="WP_124231543.1">
    <property type="nucleotide sequence ID" value="NZ_RHHM01000001.1"/>
</dbReference>
<dbReference type="SUPFAM" id="SSF47413">
    <property type="entry name" value="lambda repressor-like DNA-binding domains"/>
    <property type="match status" value="1"/>
</dbReference>
<dbReference type="Pfam" id="PF13464">
    <property type="entry name" value="RodZ_C"/>
    <property type="match status" value="1"/>
</dbReference>
<sequence length="343" mass="36204">MNTEAIQDKSASTSTGGRLREAREQMGMTQQNVAERLCLKLSTVRDIEDDKSPTELASTFLRGYIRSYARLVHVPEEELLPMMAKQAPVRAAKVQPMQGFALGKRRKKRDGWLMIFTWLVLFVVLGLTGAWWWQNHKAAQDDLVSMADQNADNHSDNSQSVPLTDSNSTDSTPAADSSPAHGASVTTPSTPGENNQSASSSASVSPAGSPSAPVSAANSQSATSPTNAAQPVAVSPAQAPVDSSASATMPTSAAGVSTPATDAGALVMDFSKDCWLEVSDATGKKLFSGMQRTGGKLSLNGTAPYHLKIGAPGAVQIKYQGQPVDLSRFIRSNQVARLTVGTN</sequence>
<dbReference type="GO" id="GO:0003677">
    <property type="term" value="F:DNA binding"/>
    <property type="evidence" value="ECO:0007669"/>
    <property type="project" value="InterPro"/>
</dbReference>
<dbReference type="PROSITE" id="PS50943">
    <property type="entry name" value="HTH_CROC1"/>
    <property type="match status" value="1"/>
</dbReference>
<dbReference type="EMBL" id="RHHM01000001">
    <property type="protein sequence ID" value="RQM40102.1"/>
    <property type="molecule type" value="Genomic_DNA"/>
</dbReference>
<name>A0A3N6TXU4_9GAMM</name>
<reference evidence="4 5" key="1">
    <citation type="submission" date="2018-10" db="EMBL/GenBank/DDBJ databases">
        <title>Draft genome sequence for the type isolate of Erwinia psidii, agent causal of bacterial blight in guava (Psidium guajava) and wilt and die-back of Eucalyptus spp.</title>
        <authorList>
            <person name="Hermenegildo P.S."/>
            <person name="Santos S.A."/>
            <person name="Guimaraes L.M.S."/>
            <person name="Vidigal P.M.P."/>
            <person name="Pereira I.C."/>
            <person name="Badel J.L."/>
            <person name="Alfenas-Zerbini P."/>
            <person name="Ferreira M.A.S.V."/>
            <person name="Alfenas A.C."/>
        </authorList>
    </citation>
    <scope>NUCLEOTIDE SEQUENCE [LARGE SCALE GENOMIC DNA]</scope>
    <source>
        <strain evidence="4 5">IBSBF 435</strain>
    </source>
</reference>
<dbReference type="CDD" id="cd00093">
    <property type="entry name" value="HTH_XRE"/>
    <property type="match status" value="1"/>
</dbReference>
<keyword evidence="5" id="KW-1185">Reference proteome</keyword>
<dbReference type="InterPro" id="IPR050400">
    <property type="entry name" value="Bact_Cytoskel_RodZ"/>
</dbReference>
<dbReference type="Proteomes" id="UP000279457">
    <property type="component" value="Unassembled WGS sequence"/>
</dbReference>
<evidence type="ECO:0000313" key="4">
    <source>
        <dbReference type="EMBL" id="RQM40102.1"/>
    </source>
</evidence>
<evidence type="ECO:0000256" key="2">
    <source>
        <dbReference type="SAM" id="Phobius"/>
    </source>
</evidence>
<comment type="caution">
    <text evidence="4">The sequence shown here is derived from an EMBL/GenBank/DDBJ whole genome shotgun (WGS) entry which is preliminary data.</text>
</comment>
<feature type="domain" description="HTH cro/C1-type" evidence="3">
    <location>
        <begin position="19"/>
        <end position="54"/>
    </location>
</feature>
<dbReference type="Pfam" id="PF13413">
    <property type="entry name" value="HTH_25"/>
    <property type="match status" value="1"/>
</dbReference>
<dbReference type="SMART" id="SM00530">
    <property type="entry name" value="HTH_XRE"/>
    <property type="match status" value="1"/>
</dbReference>
<feature type="transmembrane region" description="Helical" evidence="2">
    <location>
        <begin position="112"/>
        <end position="133"/>
    </location>
</feature>
<dbReference type="PANTHER" id="PTHR34475">
    <property type="match status" value="1"/>
</dbReference>
<dbReference type="InterPro" id="IPR025194">
    <property type="entry name" value="RodZ-like_C"/>
</dbReference>
<feature type="compositionally biased region" description="Polar residues" evidence="1">
    <location>
        <begin position="149"/>
        <end position="175"/>
    </location>
</feature>
<dbReference type="InterPro" id="IPR001387">
    <property type="entry name" value="Cro/C1-type_HTH"/>
</dbReference>
<evidence type="ECO:0000256" key="1">
    <source>
        <dbReference type="SAM" id="MobiDB-lite"/>
    </source>
</evidence>
<feature type="region of interest" description="Disordered" evidence="1">
    <location>
        <begin position="149"/>
        <end position="253"/>
    </location>
</feature>
<evidence type="ECO:0000313" key="5">
    <source>
        <dbReference type="Proteomes" id="UP000279457"/>
    </source>
</evidence>
<keyword evidence="2" id="KW-0472">Membrane</keyword>
<organism evidence="4 5">
    <name type="scientific">Erwinia psidii</name>
    <dbReference type="NCBI Taxonomy" id="69224"/>
    <lineage>
        <taxon>Bacteria</taxon>
        <taxon>Pseudomonadati</taxon>
        <taxon>Pseudomonadota</taxon>
        <taxon>Gammaproteobacteria</taxon>
        <taxon>Enterobacterales</taxon>
        <taxon>Erwiniaceae</taxon>
        <taxon>Erwinia</taxon>
    </lineage>
</organism>
<feature type="compositionally biased region" description="Low complexity" evidence="1">
    <location>
        <begin position="194"/>
        <end position="253"/>
    </location>
</feature>
<keyword evidence="2" id="KW-1133">Transmembrane helix</keyword>
<gene>
    <name evidence="4" type="primary">rodZ</name>
    <name evidence="4" type="ORF">EB241_02075</name>
</gene>
<dbReference type="NCBIfam" id="NF008109">
    <property type="entry name" value="PRK10856.1"/>
    <property type="match status" value="1"/>
</dbReference>
<evidence type="ECO:0000259" key="3">
    <source>
        <dbReference type="PROSITE" id="PS50943"/>
    </source>
</evidence>
<dbReference type="Gene3D" id="1.10.260.40">
    <property type="entry name" value="lambda repressor-like DNA-binding domains"/>
    <property type="match status" value="1"/>
</dbReference>
<accession>A0A3N6TXU4</accession>
<protein>
    <submittedName>
        <fullName evidence="4">Cytoskeleton protein RodZ</fullName>
    </submittedName>
</protein>
<feature type="compositionally biased region" description="Polar residues" evidence="1">
    <location>
        <begin position="184"/>
        <end position="193"/>
    </location>
</feature>
<dbReference type="AlphaFoldDB" id="A0A3N6TXU4"/>
<dbReference type="PANTHER" id="PTHR34475:SF1">
    <property type="entry name" value="CYTOSKELETON PROTEIN RODZ"/>
    <property type="match status" value="1"/>
</dbReference>
<proteinExistence type="predicted"/>
<dbReference type="InterPro" id="IPR010982">
    <property type="entry name" value="Lambda_DNA-bd_dom_sf"/>
</dbReference>